<sequence>MASERPTGTIADKGLELLSLATPNGVKVSILLEELKATYGLDYKYQNINIMSNVQKEKWFTDHGPNGRIPVLIDHDRQYSLMEGIPILRYLEDHYDPKHTFDFTDETEQADALQWASWGHGGVGPMQGQANHFLRYAKEKIPYGIQRYVGETERLYGVLNTRLTGRDYVAGAGKGKYSWADIALFGWVNISYWSGVDIKEPQFSEVYRWWKSIVERPTVQKGISIPKGPMDSTNQRYLERLETEPEFKKGEAEAKELVKKAKEQYGYKFNPV</sequence>
<dbReference type="InterPro" id="IPR040079">
    <property type="entry name" value="Glutathione_S-Trfase"/>
</dbReference>
<feature type="domain" description="GST C-terminal" evidence="3">
    <location>
        <begin position="105"/>
        <end position="230"/>
    </location>
</feature>
<reference evidence="4" key="1">
    <citation type="journal article" date="2020" name="Stud. Mycol.">
        <title>101 Dothideomycetes genomes: a test case for predicting lifestyles and emergence of pathogens.</title>
        <authorList>
            <person name="Haridas S."/>
            <person name="Albert R."/>
            <person name="Binder M."/>
            <person name="Bloem J."/>
            <person name="Labutti K."/>
            <person name="Salamov A."/>
            <person name="Andreopoulos B."/>
            <person name="Baker S."/>
            <person name="Barry K."/>
            <person name="Bills G."/>
            <person name="Bluhm B."/>
            <person name="Cannon C."/>
            <person name="Castanera R."/>
            <person name="Culley D."/>
            <person name="Daum C."/>
            <person name="Ezra D."/>
            <person name="Gonzalez J."/>
            <person name="Henrissat B."/>
            <person name="Kuo A."/>
            <person name="Liang C."/>
            <person name="Lipzen A."/>
            <person name="Lutzoni F."/>
            <person name="Magnuson J."/>
            <person name="Mondo S."/>
            <person name="Nolan M."/>
            <person name="Ohm R."/>
            <person name="Pangilinan J."/>
            <person name="Park H.-J."/>
            <person name="Ramirez L."/>
            <person name="Alfaro M."/>
            <person name="Sun H."/>
            <person name="Tritt A."/>
            <person name="Yoshinaga Y."/>
            <person name="Zwiers L.-H."/>
            <person name="Turgeon B."/>
            <person name="Goodwin S."/>
            <person name="Spatafora J."/>
            <person name="Crous P."/>
            <person name="Grigoriev I."/>
        </authorList>
    </citation>
    <scope>NUCLEOTIDE SEQUENCE</scope>
    <source>
        <strain evidence="4">CBS 121739</strain>
    </source>
</reference>
<evidence type="ECO:0000259" key="3">
    <source>
        <dbReference type="PROSITE" id="PS50405"/>
    </source>
</evidence>
<dbReference type="EMBL" id="ML996570">
    <property type="protein sequence ID" value="KAF2758910.1"/>
    <property type="molecule type" value="Genomic_DNA"/>
</dbReference>
<dbReference type="InterPro" id="IPR010987">
    <property type="entry name" value="Glutathione-S-Trfase_C-like"/>
</dbReference>
<dbReference type="Gene3D" id="1.20.1050.10">
    <property type="match status" value="1"/>
</dbReference>
<keyword evidence="5" id="KW-1185">Reference proteome</keyword>
<dbReference type="InterPro" id="IPR004045">
    <property type="entry name" value="Glutathione_S-Trfase_N"/>
</dbReference>
<dbReference type="SUPFAM" id="SSF52833">
    <property type="entry name" value="Thioredoxin-like"/>
    <property type="match status" value="1"/>
</dbReference>
<dbReference type="PROSITE" id="PS50405">
    <property type="entry name" value="GST_CTER"/>
    <property type="match status" value="1"/>
</dbReference>
<dbReference type="SFLD" id="SFLDS00019">
    <property type="entry name" value="Glutathione_Transferase_(cytos"/>
    <property type="match status" value="1"/>
</dbReference>
<dbReference type="AlphaFoldDB" id="A0A6A6WAD0"/>
<dbReference type="Proteomes" id="UP000799437">
    <property type="component" value="Unassembled WGS sequence"/>
</dbReference>
<evidence type="ECO:0000313" key="5">
    <source>
        <dbReference type="Proteomes" id="UP000799437"/>
    </source>
</evidence>
<dbReference type="PANTHER" id="PTHR44051:SF6">
    <property type="entry name" value="GLUTATHIONE S-TRANSFERASE II"/>
    <property type="match status" value="1"/>
</dbReference>
<dbReference type="InterPro" id="IPR004046">
    <property type="entry name" value="GST_C"/>
</dbReference>
<dbReference type="Pfam" id="PF13409">
    <property type="entry name" value="GST_N_2"/>
    <property type="match status" value="1"/>
</dbReference>
<dbReference type="OrthoDB" id="422574at2759"/>
<dbReference type="GO" id="GO:0016740">
    <property type="term" value="F:transferase activity"/>
    <property type="evidence" value="ECO:0007669"/>
    <property type="project" value="UniProtKB-KW"/>
</dbReference>
<dbReference type="Pfam" id="PF00043">
    <property type="entry name" value="GST_C"/>
    <property type="match status" value="1"/>
</dbReference>
<evidence type="ECO:0000256" key="1">
    <source>
        <dbReference type="ARBA" id="ARBA00007409"/>
    </source>
</evidence>
<dbReference type="SFLD" id="SFLDG00358">
    <property type="entry name" value="Main_(cytGST)"/>
    <property type="match status" value="1"/>
</dbReference>
<dbReference type="SFLD" id="SFLDG01151">
    <property type="entry name" value="Main.2:_Nu-like"/>
    <property type="match status" value="1"/>
</dbReference>
<dbReference type="Gene3D" id="3.40.30.10">
    <property type="entry name" value="Glutaredoxin"/>
    <property type="match status" value="1"/>
</dbReference>
<feature type="domain" description="GST N-terminal" evidence="2">
    <location>
        <begin position="16"/>
        <end position="99"/>
    </location>
</feature>
<protein>
    <submittedName>
        <fullName evidence="4">Glutathione S-transferase II</fullName>
    </submittedName>
</protein>
<keyword evidence="4" id="KW-0808">Transferase</keyword>
<dbReference type="GeneID" id="54487875"/>
<dbReference type="PROSITE" id="PS50404">
    <property type="entry name" value="GST_NTER"/>
    <property type="match status" value="1"/>
</dbReference>
<gene>
    <name evidence="4" type="ORF">EJ05DRAFT_499344</name>
</gene>
<dbReference type="SUPFAM" id="SSF47616">
    <property type="entry name" value="GST C-terminal domain-like"/>
    <property type="match status" value="1"/>
</dbReference>
<name>A0A6A6WAD0_9PEZI</name>
<proteinExistence type="inferred from homology"/>
<dbReference type="InterPro" id="IPR036249">
    <property type="entry name" value="Thioredoxin-like_sf"/>
</dbReference>
<comment type="similarity">
    <text evidence="1">Belongs to the GST superfamily.</text>
</comment>
<evidence type="ECO:0000259" key="2">
    <source>
        <dbReference type="PROSITE" id="PS50404"/>
    </source>
</evidence>
<accession>A0A6A6WAD0</accession>
<dbReference type="PANTHER" id="PTHR44051">
    <property type="entry name" value="GLUTATHIONE S-TRANSFERASE-RELATED"/>
    <property type="match status" value="1"/>
</dbReference>
<dbReference type="RefSeq" id="XP_033601361.1">
    <property type="nucleotide sequence ID" value="XM_033746821.1"/>
</dbReference>
<organism evidence="4 5">
    <name type="scientific">Pseudovirgaria hyperparasitica</name>
    <dbReference type="NCBI Taxonomy" id="470096"/>
    <lineage>
        <taxon>Eukaryota</taxon>
        <taxon>Fungi</taxon>
        <taxon>Dikarya</taxon>
        <taxon>Ascomycota</taxon>
        <taxon>Pezizomycotina</taxon>
        <taxon>Dothideomycetes</taxon>
        <taxon>Dothideomycetes incertae sedis</taxon>
        <taxon>Acrospermales</taxon>
        <taxon>Acrospermaceae</taxon>
        <taxon>Pseudovirgaria</taxon>
    </lineage>
</organism>
<evidence type="ECO:0000313" key="4">
    <source>
        <dbReference type="EMBL" id="KAF2758910.1"/>
    </source>
</evidence>
<dbReference type="InterPro" id="IPR036282">
    <property type="entry name" value="Glutathione-S-Trfase_C_sf"/>
</dbReference>